<evidence type="ECO:0000313" key="1">
    <source>
        <dbReference type="EMBL" id="VTS00722.1"/>
    </source>
</evidence>
<organism evidence="1 2">
    <name type="scientific">Gemmata massiliana</name>
    <dbReference type="NCBI Taxonomy" id="1210884"/>
    <lineage>
        <taxon>Bacteria</taxon>
        <taxon>Pseudomonadati</taxon>
        <taxon>Planctomycetota</taxon>
        <taxon>Planctomycetia</taxon>
        <taxon>Gemmatales</taxon>
        <taxon>Gemmataceae</taxon>
        <taxon>Gemmata</taxon>
    </lineage>
</organism>
<keyword evidence="2" id="KW-1185">Reference proteome</keyword>
<sequence length="79" mass="8440">METSFAYPNYSAAMNAACTCAAGADRARELLIPRRAGVAYDDALVLEVAGRPRPGAHAHVARRPADHDFLDPVPVQHGI</sequence>
<gene>
    <name evidence="1" type="ORF">SOIL9_80890</name>
</gene>
<accession>A0A6P2DG81</accession>
<reference evidence="1 2" key="1">
    <citation type="submission" date="2019-05" db="EMBL/GenBank/DDBJ databases">
        <authorList>
            <consortium name="Science for Life Laboratories"/>
        </authorList>
    </citation>
    <scope>NUCLEOTIDE SEQUENCE [LARGE SCALE GENOMIC DNA]</scope>
    <source>
        <strain evidence="1">Soil9</strain>
    </source>
</reference>
<dbReference type="KEGG" id="gms:SOIL9_80890"/>
<dbReference type="EMBL" id="LR593886">
    <property type="protein sequence ID" value="VTS00722.1"/>
    <property type="molecule type" value="Genomic_DNA"/>
</dbReference>
<protein>
    <submittedName>
        <fullName evidence="1">Uncharacterized protein</fullName>
    </submittedName>
</protein>
<name>A0A6P2DG81_9BACT</name>
<proteinExistence type="predicted"/>
<dbReference type="AlphaFoldDB" id="A0A6P2DG81"/>
<evidence type="ECO:0000313" key="2">
    <source>
        <dbReference type="Proteomes" id="UP000464178"/>
    </source>
</evidence>
<dbReference type="Proteomes" id="UP000464178">
    <property type="component" value="Chromosome"/>
</dbReference>